<keyword evidence="4 8" id="KW-1133">Transmembrane helix</keyword>
<feature type="transmembrane region" description="Helical" evidence="8">
    <location>
        <begin position="494"/>
        <end position="513"/>
    </location>
</feature>
<feature type="transmembrane region" description="Helical" evidence="8">
    <location>
        <begin position="448"/>
        <end position="473"/>
    </location>
</feature>
<feature type="transmembrane region" description="Helical" evidence="8">
    <location>
        <begin position="30"/>
        <end position="52"/>
    </location>
</feature>
<feature type="transmembrane region" description="Helical" evidence="8">
    <location>
        <begin position="291"/>
        <end position="313"/>
    </location>
</feature>
<dbReference type="GO" id="GO:0016491">
    <property type="term" value="F:oxidoreductase activity"/>
    <property type="evidence" value="ECO:0007669"/>
    <property type="project" value="UniProtKB-KW"/>
</dbReference>
<dbReference type="GO" id="GO:0005886">
    <property type="term" value="C:plasma membrane"/>
    <property type="evidence" value="ECO:0007669"/>
    <property type="project" value="UniProtKB-SubCell"/>
</dbReference>
<comment type="subcellular location">
    <subcellularLocation>
        <location evidence="1">Cell membrane</location>
        <topology evidence="1">Multi-pass membrane protein</topology>
    </subcellularLocation>
    <subcellularLocation>
        <location evidence="7">Membrane</location>
        <topology evidence="7">Multi-pass membrane protein</topology>
    </subcellularLocation>
</comment>
<feature type="transmembrane region" description="Helical" evidence="8">
    <location>
        <begin position="73"/>
        <end position="99"/>
    </location>
</feature>
<dbReference type="InterPro" id="IPR052175">
    <property type="entry name" value="ComplexI-like_HydComp"/>
</dbReference>
<evidence type="ECO:0000256" key="3">
    <source>
        <dbReference type="ARBA" id="ARBA00022692"/>
    </source>
</evidence>
<evidence type="ECO:0000256" key="5">
    <source>
        <dbReference type="ARBA" id="ARBA00023002"/>
    </source>
</evidence>
<gene>
    <name evidence="10" type="ORF">KL86DPRO_70170</name>
</gene>
<feature type="transmembrane region" description="Helical" evidence="8">
    <location>
        <begin position="128"/>
        <end position="157"/>
    </location>
</feature>
<keyword evidence="3 7" id="KW-0812">Transmembrane</keyword>
<proteinExistence type="predicted"/>
<protein>
    <submittedName>
        <fullName evidence="10">NADH/Ubiquinone/plastoquinone (Complex I)</fullName>
    </submittedName>
</protein>
<feature type="transmembrane region" description="Helical" evidence="8">
    <location>
        <begin position="398"/>
        <end position="418"/>
    </location>
</feature>
<dbReference type="Pfam" id="PF00361">
    <property type="entry name" value="Proton_antipo_M"/>
    <property type="match status" value="1"/>
</dbReference>
<keyword evidence="10" id="KW-0830">Ubiquinone</keyword>
<dbReference type="InterPro" id="IPR001750">
    <property type="entry name" value="ND/Mrp_TM"/>
</dbReference>
<feature type="transmembrane region" description="Helical" evidence="8">
    <location>
        <begin position="704"/>
        <end position="720"/>
    </location>
</feature>
<feature type="domain" description="NADH:quinone oxidoreductase/Mrp antiporter transmembrane" evidence="9">
    <location>
        <begin position="144"/>
        <end position="429"/>
    </location>
</feature>
<feature type="transmembrane region" description="Helical" evidence="8">
    <location>
        <begin position="577"/>
        <end position="601"/>
    </location>
</feature>
<evidence type="ECO:0000313" key="10">
    <source>
        <dbReference type="EMBL" id="SBW11111.1"/>
    </source>
</evidence>
<organism evidence="10">
    <name type="scientific">uncultured delta proteobacterium</name>
    <dbReference type="NCBI Taxonomy" id="34034"/>
    <lineage>
        <taxon>Bacteria</taxon>
        <taxon>Deltaproteobacteria</taxon>
        <taxon>environmental samples</taxon>
    </lineage>
</organism>
<evidence type="ECO:0000259" key="9">
    <source>
        <dbReference type="Pfam" id="PF00361"/>
    </source>
</evidence>
<dbReference type="InterPro" id="IPR003918">
    <property type="entry name" value="NADH_UbQ_OxRdtase"/>
</dbReference>
<evidence type="ECO:0000256" key="2">
    <source>
        <dbReference type="ARBA" id="ARBA00022475"/>
    </source>
</evidence>
<feature type="transmembrane region" description="Helical" evidence="8">
    <location>
        <begin position="261"/>
        <end position="279"/>
    </location>
</feature>
<dbReference type="EMBL" id="FLUQ01000007">
    <property type="protein sequence ID" value="SBW11111.1"/>
    <property type="molecule type" value="Genomic_DNA"/>
</dbReference>
<reference evidence="10" key="1">
    <citation type="submission" date="2016-04" db="EMBL/GenBank/DDBJ databases">
        <authorList>
            <person name="Evans L.H."/>
            <person name="Alamgir A."/>
            <person name="Owens N."/>
            <person name="Weber N.D."/>
            <person name="Virtaneva K."/>
            <person name="Barbian K."/>
            <person name="Babar A."/>
            <person name="Rosenke K."/>
        </authorList>
    </citation>
    <scope>NUCLEOTIDE SEQUENCE</scope>
    <source>
        <strain evidence="10">86</strain>
    </source>
</reference>
<dbReference type="GO" id="GO:0042773">
    <property type="term" value="P:ATP synthesis coupled electron transport"/>
    <property type="evidence" value="ECO:0007669"/>
    <property type="project" value="InterPro"/>
</dbReference>
<feature type="transmembrane region" description="Helical" evidence="8">
    <location>
        <begin position="221"/>
        <end position="240"/>
    </location>
</feature>
<dbReference type="PANTHER" id="PTHR42682">
    <property type="entry name" value="HYDROGENASE-4 COMPONENT F"/>
    <property type="match status" value="1"/>
</dbReference>
<dbReference type="AlphaFoldDB" id="A0A212KHJ6"/>
<evidence type="ECO:0000256" key="6">
    <source>
        <dbReference type="ARBA" id="ARBA00023136"/>
    </source>
</evidence>
<evidence type="ECO:0000256" key="1">
    <source>
        <dbReference type="ARBA" id="ARBA00004651"/>
    </source>
</evidence>
<feature type="transmembrane region" description="Helical" evidence="8">
    <location>
        <begin position="371"/>
        <end position="392"/>
    </location>
</feature>
<dbReference type="PRINTS" id="PR01437">
    <property type="entry name" value="NUOXDRDTASE4"/>
</dbReference>
<keyword evidence="2" id="KW-1003">Cell membrane</keyword>
<evidence type="ECO:0000256" key="7">
    <source>
        <dbReference type="RuleBase" id="RU000320"/>
    </source>
</evidence>
<dbReference type="GO" id="GO:0008137">
    <property type="term" value="F:NADH dehydrogenase (ubiquinone) activity"/>
    <property type="evidence" value="ECO:0007669"/>
    <property type="project" value="InterPro"/>
</dbReference>
<name>A0A212KHJ6_9DELT</name>
<dbReference type="PANTHER" id="PTHR42682:SF3">
    <property type="entry name" value="FORMATE HYDROGENLYASE SUBUNIT 3-RELATED"/>
    <property type="match status" value="1"/>
</dbReference>
<accession>A0A212KHJ6</accession>
<feature type="transmembrane region" description="Helical" evidence="8">
    <location>
        <begin position="178"/>
        <end position="201"/>
    </location>
</feature>
<evidence type="ECO:0000256" key="8">
    <source>
        <dbReference type="SAM" id="Phobius"/>
    </source>
</evidence>
<evidence type="ECO:0000256" key="4">
    <source>
        <dbReference type="ARBA" id="ARBA00022989"/>
    </source>
</evidence>
<sequence length="721" mass="74624">MAFLLASLGLFFAGGCAALASGRGQNASRIGAVSAIAASLAGLVPALLLLAGNIAAPGASPLSQTLGKLPMGVIALHLDLLSALFLVPVLLLVAVAAFYGMGNGNGSGENPDPGYAKDRVAGHAGAHWFFYNLLAGGMVLTLTAADTFLFLLAWELMSLTPFFLITMNGSSAETRSAAWIYLVAAHLGALFLLAFFALLAAKNGGSLSFAAFVAGAANLEPGIRGGSGLLFILAVIGFGAKTGLMPLHVWMPEAYPAAPSHVAAVMSGAAVNMGVYGIIRAFGFLGAGEAWWAYILIVAGLFSAAAGILLALAQSSIKRSLAFSSVENMGIIFLALGIALLCLQGNHAGAAALAATGALVHMLNHALSKGLLFLCAGCVLRGTGTVSLRLLGGLQKRLPVVGWCFVFGSAAIAALPPLNGFAGEFFIYLGMMFGGIASAGGPSPEYSLIFWVCLFILAAVGGLTLLCFSRLYGMAFLGAPRTEAVQNAQPPARNEMIAVCIMAALCMLSALAAPRVAQLSAMAAAPAFSTTTDAAPVLAAAPARAAGSAARFALVPEGFIPPRLAPGPNYSGGPDSAITLLQLVNNIFLLLAIAVLAAFCIRRRCLRERTIGASPTWDCGYLAPTARIQYTAGSFSQPAAFFLRTILRQKFTSPGITEYFPLKAKATVATPDWIETRGFAPLFTLVSRIADKCKELQHGRANGYILYILVTLVALLAWKLE</sequence>
<keyword evidence="6 8" id="KW-0472">Membrane</keyword>
<keyword evidence="5" id="KW-0560">Oxidoreductase</keyword>